<proteinExistence type="predicted"/>
<dbReference type="Proteomes" id="UP000031014">
    <property type="component" value="Unassembled WGS sequence"/>
</dbReference>
<organism evidence="1 2">
    <name type="scientific">Mesobacillus selenatarsenatis (strain DSM 18680 / JCM 14380 / FERM P-15431 / SF-1)</name>
    <dbReference type="NCBI Taxonomy" id="1321606"/>
    <lineage>
        <taxon>Bacteria</taxon>
        <taxon>Bacillati</taxon>
        <taxon>Bacillota</taxon>
        <taxon>Bacilli</taxon>
        <taxon>Bacillales</taxon>
        <taxon>Bacillaceae</taxon>
        <taxon>Mesobacillus</taxon>
    </lineage>
</organism>
<evidence type="ECO:0000313" key="2">
    <source>
        <dbReference type="Proteomes" id="UP000031014"/>
    </source>
</evidence>
<protein>
    <submittedName>
        <fullName evidence="1">Uncharacterized protein</fullName>
    </submittedName>
</protein>
<comment type="caution">
    <text evidence="1">The sequence shown here is derived from an EMBL/GenBank/DDBJ whole genome shotgun (WGS) entry which is preliminary data.</text>
</comment>
<accession>A0A0A8XDB6</accession>
<sequence length="45" mass="5249">MTGLPVKVEKLSRKEPVIRLHKRKPLTVFPKPAQEFISIKLNPRK</sequence>
<keyword evidence="2" id="KW-1185">Reference proteome</keyword>
<dbReference type="AlphaFoldDB" id="A0A0A8XDB6"/>
<evidence type="ECO:0000313" key="1">
    <source>
        <dbReference type="EMBL" id="GAM16171.1"/>
    </source>
</evidence>
<dbReference type="EMBL" id="BASE01000109">
    <property type="protein sequence ID" value="GAM16171.1"/>
    <property type="molecule type" value="Genomic_DNA"/>
</dbReference>
<reference evidence="1 2" key="1">
    <citation type="submission" date="2013-06" db="EMBL/GenBank/DDBJ databases">
        <title>Whole genome shotgun sequence of Bacillus selenatarsenatis SF-1.</title>
        <authorList>
            <person name="Kuroda M."/>
            <person name="Sei K."/>
            <person name="Yamashita M."/>
            <person name="Ike M."/>
        </authorList>
    </citation>
    <scope>NUCLEOTIDE SEQUENCE [LARGE SCALE GENOMIC DNA]</scope>
    <source>
        <strain evidence="1 2">SF-1</strain>
    </source>
</reference>
<name>A0A0A8XDB6_MESS1</name>
<gene>
    <name evidence="1" type="ORF">SAMD00020551_4346</name>
</gene>
<dbReference type="STRING" id="1321606.SAMD00020551_4346"/>